<sequence length="171" mass="19643">MQTLEVSTVVYLPPSETYEFLLDFPRYARYSEHLARVEQEGEGGPGTTYRLHFEWWKLSYVLHTRVTDVDPPHEISWEVTKDVDAEGAWELDAVPEEAPADRTSATRVTLRVTYHPHQVDSGVLDLPRFVPFDVESKVRSLVEKEGKRVVERVVADLEGESRPVDVTVRSY</sequence>
<gene>
    <name evidence="1" type="ORF">ACFQJ9_11805</name>
</gene>
<keyword evidence="2" id="KW-1185">Reference proteome</keyword>
<dbReference type="Proteomes" id="UP001596447">
    <property type="component" value="Unassembled WGS sequence"/>
</dbReference>
<protein>
    <submittedName>
        <fullName evidence="1">SRPBCC family protein</fullName>
    </submittedName>
</protein>
<evidence type="ECO:0000313" key="1">
    <source>
        <dbReference type="EMBL" id="MFC7200085.1"/>
    </source>
</evidence>
<dbReference type="InterPro" id="IPR023393">
    <property type="entry name" value="START-like_dom_sf"/>
</dbReference>
<dbReference type="SUPFAM" id="SSF55961">
    <property type="entry name" value="Bet v1-like"/>
    <property type="match status" value="1"/>
</dbReference>
<dbReference type="RefSeq" id="WP_279530004.1">
    <property type="nucleotide sequence ID" value="NZ_CP122312.1"/>
</dbReference>
<dbReference type="AlphaFoldDB" id="A0ABD5Z4L1"/>
<organism evidence="1 2">
    <name type="scientific">Halospeciosus flavus</name>
    <dbReference type="NCBI Taxonomy" id="3032283"/>
    <lineage>
        <taxon>Archaea</taxon>
        <taxon>Methanobacteriati</taxon>
        <taxon>Methanobacteriota</taxon>
        <taxon>Stenosarchaea group</taxon>
        <taxon>Halobacteria</taxon>
        <taxon>Halobacteriales</taxon>
        <taxon>Halobacteriaceae</taxon>
        <taxon>Halospeciosus</taxon>
    </lineage>
</organism>
<comment type="caution">
    <text evidence="1">The sequence shown here is derived from an EMBL/GenBank/DDBJ whole genome shotgun (WGS) entry which is preliminary data.</text>
</comment>
<dbReference type="EMBL" id="JBHTAR010000011">
    <property type="protein sequence ID" value="MFC7200085.1"/>
    <property type="molecule type" value="Genomic_DNA"/>
</dbReference>
<evidence type="ECO:0000313" key="2">
    <source>
        <dbReference type="Proteomes" id="UP001596447"/>
    </source>
</evidence>
<dbReference type="CDD" id="cd07812">
    <property type="entry name" value="SRPBCC"/>
    <property type="match status" value="1"/>
</dbReference>
<dbReference type="InterPro" id="IPR019587">
    <property type="entry name" value="Polyketide_cyclase/dehydratase"/>
</dbReference>
<accession>A0ABD5Z4L1</accession>
<reference evidence="1 2" key="1">
    <citation type="journal article" date="2019" name="Int. J. Syst. Evol. Microbiol.">
        <title>The Global Catalogue of Microorganisms (GCM) 10K type strain sequencing project: providing services to taxonomists for standard genome sequencing and annotation.</title>
        <authorList>
            <consortium name="The Broad Institute Genomics Platform"/>
            <consortium name="The Broad Institute Genome Sequencing Center for Infectious Disease"/>
            <person name="Wu L."/>
            <person name="Ma J."/>
        </authorList>
    </citation>
    <scope>NUCLEOTIDE SEQUENCE [LARGE SCALE GENOMIC DNA]</scope>
    <source>
        <strain evidence="1 2">XZGYJ-43</strain>
    </source>
</reference>
<proteinExistence type="predicted"/>
<dbReference type="Gene3D" id="3.30.530.20">
    <property type="match status" value="1"/>
</dbReference>
<name>A0ABD5Z4L1_9EURY</name>
<dbReference type="Pfam" id="PF10604">
    <property type="entry name" value="Polyketide_cyc2"/>
    <property type="match status" value="1"/>
</dbReference>